<dbReference type="RefSeq" id="WP_015610250.1">
    <property type="nucleotide sequence ID" value="NC_021177.1"/>
</dbReference>
<reference evidence="2 3" key="1">
    <citation type="submission" date="2013-04" db="EMBL/GenBank/DDBJ databases">
        <title>Complete genome sequence of Streptomyces fulvissimus.</title>
        <authorList>
            <person name="Myronovskyi M."/>
            <person name="Tokovenko B."/>
            <person name="Manderscheid N."/>
            <person name="Petzke L."/>
            <person name="Luzhetskyy A."/>
        </authorList>
    </citation>
    <scope>NUCLEOTIDE SEQUENCE [LARGE SCALE GENOMIC DNA]</scope>
    <source>
        <strain evidence="2 3">DSM 40593</strain>
    </source>
</reference>
<evidence type="ECO:0000313" key="2">
    <source>
        <dbReference type="EMBL" id="AGK78901.1"/>
    </source>
</evidence>
<protein>
    <submittedName>
        <fullName evidence="2">Pd2U</fullName>
    </submittedName>
</protein>
<gene>
    <name evidence="2" type="ORF">SFUL_3999</name>
</gene>
<dbReference type="Proteomes" id="UP000013304">
    <property type="component" value="Chromosome"/>
</dbReference>
<dbReference type="HOGENOM" id="CLU_072323_0_0_11"/>
<dbReference type="EMBL" id="CP005080">
    <property type="protein sequence ID" value="AGK78901.1"/>
    <property type="molecule type" value="Genomic_DNA"/>
</dbReference>
<feature type="region of interest" description="Disordered" evidence="1">
    <location>
        <begin position="169"/>
        <end position="228"/>
    </location>
</feature>
<name>N0CRW2_STRMI</name>
<evidence type="ECO:0000256" key="1">
    <source>
        <dbReference type="SAM" id="MobiDB-lite"/>
    </source>
</evidence>
<sequence>MSPLTYTDAVGGALERLRGVGFEHGPRFVNHAPMAAEALAYMGYADDVPRWVDRNLRTHTYHEVPDARWAIDPADPDDWRSALGDFSRVADWTALFERELALTPWPEVLARWWPRLLPGMSGVLTHGVIRTAHAVRAISRAGEENLAYRRELAQGLGYWAARYASHTHGIRPGDEYPGTGEGEEYPRMGDGGGDTRTGSGEQGPRTGSGEQDPRKGDGEQDPRTADADSAAAALDGLVAEYAGIYASAPQRHPVPLIHSITGPAAVRLVVEHLPAAQRRPSYLVARDVSASMLDWFSTTPVTTPPVGTSSVPDLGEVFATAVAIGDEHAIKLAEVAVRHQALAPDPRLAAAAHAANQGLARFRR</sequence>
<dbReference type="eggNOG" id="ENOG5032R1X">
    <property type="taxonomic scope" value="Bacteria"/>
</dbReference>
<organism evidence="2 3">
    <name type="scientific">Streptomyces microflavus DSM 40593</name>
    <dbReference type="NCBI Taxonomy" id="1303692"/>
    <lineage>
        <taxon>Bacteria</taxon>
        <taxon>Bacillati</taxon>
        <taxon>Actinomycetota</taxon>
        <taxon>Actinomycetes</taxon>
        <taxon>Kitasatosporales</taxon>
        <taxon>Streptomycetaceae</taxon>
        <taxon>Streptomyces</taxon>
    </lineage>
</organism>
<dbReference type="AlphaFoldDB" id="N0CRW2"/>
<dbReference type="PATRIC" id="fig|1303692.3.peg.4003"/>
<accession>N0CRW2</accession>
<dbReference type="KEGG" id="sfi:SFUL_3999"/>
<feature type="compositionally biased region" description="Basic and acidic residues" evidence="1">
    <location>
        <begin position="211"/>
        <end position="226"/>
    </location>
</feature>
<evidence type="ECO:0000313" key="3">
    <source>
        <dbReference type="Proteomes" id="UP000013304"/>
    </source>
</evidence>
<proteinExistence type="predicted"/>